<evidence type="ECO:0000256" key="4">
    <source>
        <dbReference type="ARBA" id="ARBA00022692"/>
    </source>
</evidence>
<feature type="transmembrane region" description="Helical" evidence="7">
    <location>
        <begin position="282"/>
        <end position="303"/>
    </location>
</feature>
<keyword evidence="9" id="KW-1185">Reference proteome</keyword>
<dbReference type="CDD" id="cd06173">
    <property type="entry name" value="MFS_MefA_like"/>
    <property type="match status" value="1"/>
</dbReference>
<keyword evidence="4 7" id="KW-0812">Transmembrane</keyword>
<dbReference type="Proteomes" id="UP000609651">
    <property type="component" value="Unassembled WGS sequence"/>
</dbReference>
<evidence type="ECO:0000256" key="7">
    <source>
        <dbReference type="SAM" id="Phobius"/>
    </source>
</evidence>
<dbReference type="PANTHER" id="PTHR43266:SF2">
    <property type="entry name" value="MAJOR FACILITATOR SUPERFAMILY (MFS) PROFILE DOMAIN-CONTAINING PROTEIN"/>
    <property type="match status" value="1"/>
</dbReference>
<dbReference type="EMBL" id="WTPX01000020">
    <property type="protein sequence ID" value="NNJ24921.1"/>
    <property type="molecule type" value="Genomic_DNA"/>
</dbReference>
<feature type="transmembrane region" description="Helical" evidence="7">
    <location>
        <begin position="383"/>
        <end position="403"/>
    </location>
</feature>
<dbReference type="Pfam" id="PF07690">
    <property type="entry name" value="MFS_1"/>
    <property type="match status" value="1"/>
</dbReference>
<organism evidence="8 9">
    <name type="scientific">Alienimonas chondri</name>
    <dbReference type="NCBI Taxonomy" id="2681879"/>
    <lineage>
        <taxon>Bacteria</taxon>
        <taxon>Pseudomonadati</taxon>
        <taxon>Planctomycetota</taxon>
        <taxon>Planctomycetia</taxon>
        <taxon>Planctomycetales</taxon>
        <taxon>Planctomycetaceae</taxon>
        <taxon>Alienimonas</taxon>
    </lineage>
</organism>
<keyword evidence="5 7" id="KW-1133">Transmembrane helix</keyword>
<evidence type="ECO:0000256" key="3">
    <source>
        <dbReference type="ARBA" id="ARBA00022475"/>
    </source>
</evidence>
<dbReference type="SUPFAM" id="SSF103473">
    <property type="entry name" value="MFS general substrate transporter"/>
    <property type="match status" value="1"/>
</dbReference>
<protein>
    <submittedName>
        <fullName evidence="8">Lysophospholipid transporter LplT</fullName>
    </submittedName>
</protein>
<evidence type="ECO:0000256" key="1">
    <source>
        <dbReference type="ARBA" id="ARBA00004651"/>
    </source>
</evidence>
<feature type="transmembrane region" description="Helical" evidence="7">
    <location>
        <begin position="64"/>
        <end position="87"/>
    </location>
</feature>
<keyword evidence="2" id="KW-0813">Transport</keyword>
<feature type="transmembrane region" description="Helical" evidence="7">
    <location>
        <begin position="215"/>
        <end position="240"/>
    </location>
</feature>
<feature type="transmembrane region" description="Helical" evidence="7">
    <location>
        <begin position="338"/>
        <end position="363"/>
    </location>
</feature>
<feature type="transmembrane region" description="Helical" evidence="7">
    <location>
        <begin position="36"/>
        <end position="57"/>
    </location>
</feature>
<sequence length="441" mass="47048">MLVTQFLGAFNDNLFKQLVLLVCLDYALRTGDDRQFMAQAMFAVPFMLLSGFAGWLSDRLSKRWLIVLCKVAEIVVMLLGAAAFWIGGDDLSALLLLLFGVLALMSAQSAFFGPPKYGILPELFADRDLPKANGLIQMTTFLAIIFGTASAGFLKDQLAGRLWIISAGCVVIAVIGTTTSLLIRRTPVAEPDARFTPSALFVHHSLWETLRRDRLLLQVLMVSSLFWLVGGLVPLAVNAFGKVQLGFSDTGTSVLLSCTGFGIAAGCVLAGKLSGERVRYGLVSIGTWGIVASFAVLVAVGWFHPPVEAMGAADGADGAAAGAGFGEAPVEIDFYRTAVWWLAAAPMTTLGVFSGLFAVPLQVALQTRPPRDLKGRMIGAMNLFNWIGIVLSSVVYFGLTATVAAGGHYHWAFAVAGALLIPVGLFFRPSPETQRPASVNP</sequence>
<dbReference type="InterPro" id="IPR036259">
    <property type="entry name" value="MFS_trans_sf"/>
</dbReference>
<name>A0ABX1VBW4_9PLAN</name>
<proteinExistence type="predicted"/>
<evidence type="ECO:0000256" key="2">
    <source>
        <dbReference type="ARBA" id="ARBA00022448"/>
    </source>
</evidence>
<feature type="transmembrane region" description="Helical" evidence="7">
    <location>
        <begin position="160"/>
        <end position="183"/>
    </location>
</feature>
<comment type="caution">
    <text evidence="8">The sequence shown here is derived from an EMBL/GenBank/DDBJ whole genome shotgun (WGS) entry which is preliminary data.</text>
</comment>
<evidence type="ECO:0000256" key="5">
    <source>
        <dbReference type="ARBA" id="ARBA00022989"/>
    </source>
</evidence>
<gene>
    <name evidence="8" type="primary">lplT</name>
    <name evidence="8" type="ORF">LzC2_09830</name>
</gene>
<reference evidence="8 9" key="1">
    <citation type="journal article" date="2020" name="Syst. Appl. Microbiol.">
        <title>Alienimonas chondri sp. nov., a novel planctomycete isolated from the biofilm of the red alga Chondrus crispus.</title>
        <authorList>
            <person name="Vitorino I."/>
            <person name="Albuquerque L."/>
            <person name="Wiegand S."/>
            <person name="Kallscheuer N."/>
            <person name="da Costa M.S."/>
            <person name="Lobo-da-Cunha A."/>
            <person name="Jogler C."/>
            <person name="Lage O.M."/>
        </authorList>
    </citation>
    <scope>NUCLEOTIDE SEQUENCE [LARGE SCALE GENOMIC DNA]</scope>
    <source>
        <strain evidence="8 9">LzC2</strain>
    </source>
</reference>
<dbReference type="InterPro" id="IPR011701">
    <property type="entry name" value="MFS"/>
</dbReference>
<accession>A0ABX1VBW4</accession>
<evidence type="ECO:0000313" key="9">
    <source>
        <dbReference type="Proteomes" id="UP000609651"/>
    </source>
</evidence>
<dbReference type="Gene3D" id="1.20.1250.20">
    <property type="entry name" value="MFS general substrate transporter like domains"/>
    <property type="match status" value="2"/>
</dbReference>
<evidence type="ECO:0000256" key="6">
    <source>
        <dbReference type="ARBA" id="ARBA00023136"/>
    </source>
</evidence>
<keyword evidence="6 7" id="KW-0472">Membrane</keyword>
<dbReference type="PANTHER" id="PTHR43266">
    <property type="entry name" value="MACROLIDE-EFFLUX PROTEIN"/>
    <property type="match status" value="1"/>
</dbReference>
<feature type="transmembrane region" description="Helical" evidence="7">
    <location>
        <begin position="409"/>
        <end position="427"/>
    </location>
</feature>
<comment type="subcellular location">
    <subcellularLocation>
        <location evidence="1">Cell membrane</location>
        <topology evidence="1">Multi-pass membrane protein</topology>
    </subcellularLocation>
</comment>
<feature type="transmembrane region" description="Helical" evidence="7">
    <location>
        <begin position="134"/>
        <end position="154"/>
    </location>
</feature>
<evidence type="ECO:0000313" key="8">
    <source>
        <dbReference type="EMBL" id="NNJ24921.1"/>
    </source>
</evidence>
<feature type="transmembrane region" description="Helical" evidence="7">
    <location>
        <begin position="252"/>
        <end position="270"/>
    </location>
</feature>
<keyword evidence="3" id="KW-1003">Cell membrane</keyword>
<feature type="transmembrane region" description="Helical" evidence="7">
    <location>
        <begin position="93"/>
        <end position="113"/>
    </location>
</feature>